<proteinExistence type="predicted"/>
<dbReference type="Proteomes" id="UP000325811">
    <property type="component" value="Chromosome I"/>
</dbReference>
<dbReference type="EMBL" id="LR699553">
    <property type="protein sequence ID" value="VVD30406.1"/>
    <property type="molecule type" value="Genomic_DNA"/>
</dbReference>
<protein>
    <submittedName>
        <fullName evidence="1">Uncharacterized protein</fullName>
    </submittedName>
</protein>
<reference evidence="1 2" key="1">
    <citation type="submission" date="2019-08" db="EMBL/GenBank/DDBJ databases">
        <authorList>
            <person name="Herpell B J."/>
        </authorList>
    </citation>
    <scope>NUCLEOTIDE SEQUENCE [LARGE SCALE GENOMIC DNA]</scope>
    <source>
        <strain evidence="2">Msb3</strain>
    </source>
</reference>
<keyword evidence="2" id="KW-1185">Reference proteome</keyword>
<accession>A0A5Q4ZJM9</accession>
<evidence type="ECO:0000313" key="2">
    <source>
        <dbReference type="Proteomes" id="UP000325811"/>
    </source>
</evidence>
<gene>
    <name evidence="1" type="ORF">PDMSB3_3956</name>
</gene>
<name>A0A5Q4ZJM9_9BURK</name>
<evidence type="ECO:0000313" key="1">
    <source>
        <dbReference type="EMBL" id="VVD30406.1"/>
    </source>
</evidence>
<sequence>MREGQQSPHNFTYFLATGVKVAYKPCFPSDFFPGRTLGFAAGAGCNR</sequence>
<dbReference type="AlphaFoldDB" id="A0A5Q4ZJM9"/>
<dbReference type="KEGG" id="pdio:PDMSB3_3956"/>
<organism evidence="1 2">
    <name type="scientific">Paraburkholderia dioscoreae</name>
    <dbReference type="NCBI Taxonomy" id="2604047"/>
    <lineage>
        <taxon>Bacteria</taxon>
        <taxon>Pseudomonadati</taxon>
        <taxon>Pseudomonadota</taxon>
        <taxon>Betaproteobacteria</taxon>
        <taxon>Burkholderiales</taxon>
        <taxon>Burkholderiaceae</taxon>
        <taxon>Paraburkholderia</taxon>
    </lineage>
</organism>